<dbReference type="RefSeq" id="XP_018150291.2">
    <property type="nucleotide sequence ID" value="XM_018293182.2"/>
</dbReference>
<dbReference type="AlphaFoldDB" id="A0A179G9L0"/>
<sequence length="119" mass="13625">MVKPFPTKKFLNLSRYICSAQSEAEGGSFLCNFIIKDCTQLRGWRRGCLPTTSCEQGRDKGDRRQHSWIKHIFRLNRSSPTRAMSCILENPERSDPAWSFRVTSNPPSVLVTTKKTSPF</sequence>
<proteinExistence type="predicted"/>
<comment type="caution">
    <text evidence="1">The sequence shown here is derived from an EMBL/GenBank/DDBJ whole genome shotgun (WGS) entry which is preliminary data.</text>
</comment>
<organism evidence="1 2">
    <name type="scientific">Pochonia chlamydosporia 170</name>
    <dbReference type="NCBI Taxonomy" id="1380566"/>
    <lineage>
        <taxon>Eukaryota</taxon>
        <taxon>Fungi</taxon>
        <taxon>Dikarya</taxon>
        <taxon>Ascomycota</taxon>
        <taxon>Pezizomycotina</taxon>
        <taxon>Sordariomycetes</taxon>
        <taxon>Hypocreomycetidae</taxon>
        <taxon>Hypocreales</taxon>
        <taxon>Clavicipitaceae</taxon>
        <taxon>Pochonia</taxon>
    </lineage>
</organism>
<accession>A0A179G9L0</accession>
<name>A0A179G9L0_METCM</name>
<gene>
    <name evidence="1" type="ORF">VFPPC_15429</name>
</gene>
<evidence type="ECO:0000313" key="2">
    <source>
        <dbReference type="Proteomes" id="UP000078397"/>
    </source>
</evidence>
<dbReference type="EMBL" id="LSBJ02000001">
    <property type="protein sequence ID" value="OAQ74208.2"/>
    <property type="molecule type" value="Genomic_DNA"/>
</dbReference>
<dbReference type="GeneID" id="28857176"/>
<keyword evidence="2" id="KW-1185">Reference proteome</keyword>
<protein>
    <submittedName>
        <fullName evidence="1">Uncharacterized protein</fullName>
    </submittedName>
</protein>
<reference evidence="1 2" key="1">
    <citation type="journal article" date="2016" name="PLoS Pathog.">
        <title>Biosynthesis of antibiotic leucinostatins in bio-control fungus Purpureocillium lilacinum and their inhibition on phytophthora revealed by genome mining.</title>
        <authorList>
            <person name="Wang G."/>
            <person name="Liu Z."/>
            <person name="Lin R."/>
            <person name="Li E."/>
            <person name="Mao Z."/>
            <person name="Ling J."/>
            <person name="Yang Y."/>
            <person name="Yin W.B."/>
            <person name="Xie B."/>
        </authorList>
    </citation>
    <scope>NUCLEOTIDE SEQUENCE [LARGE SCALE GENOMIC DNA]</scope>
    <source>
        <strain evidence="1">170</strain>
    </source>
</reference>
<dbReference type="KEGG" id="pchm:VFPPC_15429"/>
<dbReference type="Proteomes" id="UP000078397">
    <property type="component" value="Unassembled WGS sequence"/>
</dbReference>
<evidence type="ECO:0000313" key="1">
    <source>
        <dbReference type="EMBL" id="OAQ74208.2"/>
    </source>
</evidence>